<evidence type="ECO:0000313" key="3">
    <source>
        <dbReference type="Proteomes" id="UP000269708"/>
    </source>
</evidence>
<name>A0A3N4VTQ7_9GAMM</name>
<dbReference type="InterPro" id="IPR021247">
    <property type="entry name" value="DUF2785"/>
</dbReference>
<dbReference type="Pfam" id="PF10978">
    <property type="entry name" value="DUF2785"/>
    <property type="match status" value="1"/>
</dbReference>
<feature type="chain" id="PRO_5018044260" evidence="1">
    <location>
        <begin position="45"/>
        <end position="320"/>
    </location>
</feature>
<reference evidence="2 3" key="1">
    <citation type="submission" date="2018-11" db="EMBL/GenBank/DDBJ databases">
        <title>Genomic Encyclopedia of Type Strains, Phase IV (KMG-IV): sequencing the most valuable type-strain genomes for metagenomic binning, comparative biology and taxonomic classification.</title>
        <authorList>
            <person name="Goeker M."/>
        </authorList>
    </citation>
    <scope>NUCLEOTIDE SEQUENCE [LARGE SCALE GENOMIC DNA]</scope>
    <source>
        <strain evidence="2 3">DSM 25623</strain>
    </source>
</reference>
<dbReference type="AlphaFoldDB" id="A0A3N4VTQ7"/>
<keyword evidence="3" id="KW-1185">Reference proteome</keyword>
<comment type="caution">
    <text evidence="2">The sequence shown here is derived from an EMBL/GenBank/DDBJ whole genome shotgun (WGS) entry which is preliminary data.</text>
</comment>
<evidence type="ECO:0000256" key="1">
    <source>
        <dbReference type="SAM" id="SignalP"/>
    </source>
</evidence>
<organism evidence="2 3">
    <name type="scientific">Vulcaniibacterium tengchongense</name>
    <dbReference type="NCBI Taxonomy" id="1273429"/>
    <lineage>
        <taxon>Bacteria</taxon>
        <taxon>Pseudomonadati</taxon>
        <taxon>Pseudomonadota</taxon>
        <taxon>Gammaproteobacteria</taxon>
        <taxon>Lysobacterales</taxon>
        <taxon>Lysobacteraceae</taxon>
        <taxon>Vulcaniibacterium</taxon>
    </lineage>
</organism>
<accession>A0A3N4VTQ7</accession>
<proteinExistence type="predicted"/>
<dbReference type="OrthoDB" id="7619731at2"/>
<evidence type="ECO:0000313" key="2">
    <source>
        <dbReference type="EMBL" id="RPE77200.1"/>
    </source>
</evidence>
<dbReference type="RefSeq" id="WP_123770782.1">
    <property type="nucleotide sequence ID" value="NZ_RKQN01000003.1"/>
</dbReference>
<protein>
    <submittedName>
        <fullName evidence="2">Uncharacterized protein DUF2785</fullName>
    </submittedName>
</protein>
<keyword evidence="1" id="KW-0732">Signal</keyword>
<dbReference type="EMBL" id="RKQN01000003">
    <property type="protein sequence ID" value="RPE77200.1"/>
    <property type="molecule type" value="Genomic_DNA"/>
</dbReference>
<sequence length="320" mass="34532">MPKKRTKTKRAGGTVAPDQRAAALRRRARPWLLALLACAAQAQAGPCPPAGWSGDSLQALQQAGFRMESAAARDALALGLLECLGEPDPALREDLAAAALAAWMREGVLAPDLLRTLRDRLYRALEQEDRDGLRWPAAARILGEIAGTDRASPWMSPAERAAMVLRASAYLQSVRDYRGFDPVQGWRHGIAHGADWLAQLARNPALDRHQLGRIVEAIGSQAVPAGGYAYVSDEPQRLAEALLQAARRGVRDEAGWSAWFAALAARLGDGDLAWRDAGWLARRHDLQAFLQAVYVGADQARDPATRAVLPGARAALEALP</sequence>
<feature type="signal peptide" evidence="1">
    <location>
        <begin position="1"/>
        <end position="44"/>
    </location>
</feature>
<gene>
    <name evidence="2" type="ORF">EDC50_2465</name>
</gene>
<dbReference type="Proteomes" id="UP000269708">
    <property type="component" value="Unassembled WGS sequence"/>
</dbReference>